<accession>A0A9P9FCP4</accession>
<keyword evidence="6" id="KW-0539">Nucleus</keyword>
<dbReference type="CDD" id="cd12148">
    <property type="entry name" value="fungal_TF_MHR"/>
    <property type="match status" value="1"/>
</dbReference>
<keyword evidence="1" id="KW-0479">Metal-binding</keyword>
<feature type="compositionally biased region" description="Low complexity" evidence="7">
    <location>
        <begin position="1"/>
        <end position="12"/>
    </location>
</feature>
<protein>
    <recommendedName>
        <fullName evidence="8">Xylanolytic transcriptional activator regulatory domain-containing protein</fullName>
    </recommendedName>
</protein>
<evidence type="ECO:0000313" key="10">
    <source>
        <dbReference type="Proteomes" id="UP000717696"/>
    </source>
</evidence>
<dbReference type="AlphaFoldDB" id="A0A9P9FCP4"/>
<reference evidence="9" key="1">
    <citation type="journal article" date="2021" name="Nat. Commun.">
        <title>Genetic determinants of endophytism in the Arabidopsis root mycobiome.</title>
        <authorList>
            <person name="Mesny F."/>
            <person name="Miyauchi S."/>
            <person name="Thiergart T."/>
            <person name="Pickel B."/>
            <person name="Atanasova L."/>
            <person name="Karlsson M."/>
            <person name="Huettel B."/>
            <person name="Barry K.W."/>
            <person name="Haridas S."/>
            <person name="Chen C."/>
            <person name="Bauer D."/>
            <person name="Andreopoulos W."/>
            <person name="Pangilinan J."/>
            <person name="LaButti K."/>
            <person name="Riley R."/>
            <person name="Lipzen A."/>
            <person name="Clum A."/>
            <person name="Drula E."/>
            <person name="Henrissat B."/>
            <person name="Kohler A."/>
            <person name="Grigoriev I.V."/>
            <person name="Martin F.M."/>
            <person name="Hacquard S."/>
        </authorList>
    </citation>
    <scope>NUCLEOTIDE SEQUENCE</scope>
    <source>
        <strain evidence="9">MPI-CAGE-AT-0021</strain>
    </source>
</reference>
<keyword evidence="4" id="KW-0238">DNA-binding</keyword>
<dbReference type="GO" id="GO:0008270">
    <property type="term" value="F:zinc ion binding"/>
    <property type="evidence" value="ECO:0007669"/>
    <property type="project" value="InterPro"/>
</dbReference>
<evidence type="ECO:0000256" key="5">
    <source>
        <dbReference type="ARBA" id="ARBA00023163"/>
    </source>
</evidence>
<evidence type="ECO:0000259" key="8">
    <source>
        <dbReference type="SMART" id="SM00906"/>
    </source>
</evidence>
<evidence type="ECO:0000256" key="3">
    <source>
        <dbReference type="ARBA" id="ARBA00023015"/>
    </source>
</evidence>
<keyword evidence="2" id="KW-0862">Zinc</keyword>
<feature type="domain" description="Xylanolytic transcriptional activator regulatory" evidence="8">
    <location>
        <begin position="291"/>
        <end position="367"/>
    </location>
</feature>
<keyword evidence="5" id="KW-0804">Transcription</keyword>
<dbReference type="GO" id="GO:0001228">
    <property type="term" value="F:DNA-binding transcription activator activity, RNA polymerase II-specific"/>
    <property type="evidence" value="ECO:0007669"/>
    <property type="project" value="TreeGrafter"/>
</dbReference>
<dbReference type="Pfam" id="PF04082">
    <property type="entry name" value="Fungal_trans"/>
    <property type="match status" value="1"/>
</dbReference>
<comment type="caution">
    <text evidence="9">The sequence shown here is derived from an EMBL/GenBank/DDBJ whole genome shotgun (WGS) entry which is preliminary data.</text>
</comment>
<dbReference type="GO" id="GO:0006351">
    <property type="term" value="P:DNA-templated transcription"/>
    <property type="evidence" value="ECO:0007669"/>
    <property type="project" value="InterPro"/>
</dbReference>
<evidence type="ECO:0000256" key="4">
    <source>
        <dbReference type="ARBA" id="ARBA00023125"/>
    </source>
</evidence>
<name>A0A9P9FCP4_9HYPO</name>
<evidence type="ECO:0000313" key="9">
    <source>
        <dbReference type="EMBL" id="KAH7157971.1"/>
    </source>
</evidence>
<keyword evidence="3" id="KW-0805">Transcription regulation</keyword>
<evidence type="ECO:0000256" key="1">
    <source>
        <dbReference type="ARBA" id="ARBA00022723"/>
    </source>
</evidence>
<dbReference type="GO" id="GO:0005634">
    <property type="term" value="C:nucleus"/>
    <property type="evidence" value="ECO:0007669"/>
    <property type="project" value="TreeGrafter"/>
</dbReference>
<evidence type="ECO:0000256" key="6">
    <source>
        <dbReference type="ARBA" id="ARBA00023242"/>
    </source>
</evidence>
<organism evidence="9 10">
    <name type="scientific">Dactylonectria estremocensis</name>
    <dbReference type="NCBI Taxonomy" id="1079267"/>
    <lineage>
        <taxon>Eukaryota</taxon>
        <taxon>Fungi</taxon>
        <taxon>Dikarya</taxon>
        <taxon>Ascomycota</taxon>
        <taxon>Pezizomycotina</taxon>
        <taxon>Sordariomycetes</taxon>
        <taxon>Hypocreomycetidae</taxon>
        <taxon>Hypocreales</taxon>
        <taxon>Nectriaceae</taxon>
        <taxon>Dactylonectria</taxon>
    </lineage>
</organism>
<dbReference type="PANTHER" id="PTHR31944:SF129">
    <property type="entry name" value="ASPYRIDONES CLUSTER REGULATOR APDR-RELATED"/>
    <property type="match status" value="1"/>
</dbReference>
<feature type="region of interest" description="Disordered" evidence="7">
    <location>
        <begin position="45"/>
        <end position="83"/>
    </location>
</feature>
<sequence length="663" mass="73807">MERPGPQQAQDRLQPRRRRPPALACRGLHHGHDVQDLLQKILQKLEAPAKTRPSGEATGSQSPSFVADAEVQKCKDADSPQDQQATLNKLRDLGRGDWMASVQEFSTIIACWGEIMGKPGSNTSFRDPEVASMVAEAGDILGKCKTIAKSIKLVRPTRSLSSNPELLVPPPRETSDIMANLYFESFESTHRILHVPSFWIDYGRYWDSPDSATPTLRLTILLVIAIGSSLSDYVTPEAKLRNAELVRHWTFAAENWLAGPLEKDRVDLTGLQIYCLTLLARQVFSIGGDTVWMSTGSLIHRAMQIGLHRDPRNLPVKFMSVLQAEVRRRLWATILELVVQASLDSRMPPRISLDEFNTQPPSNVDDDGMDESTAVITSHNSAHFTSTSIQLALLSCLPVRLEILNVLNRIDAGTSYQHVLDLSSRLTGAFHMNHTLTKSSQRSTSFHRNLLDYLVHRFVIPLHLHFSNQARLNPIYYHSLNLSVDTATAIMAPEPDAYFSKLMASGGGLFREGLRVATMATGLELLIHVQAQCLDGTLHRTSQYRNQLKQGICDMMSLSEERIRQGETNVKTHMLLNMILGQVEALEADTPVELQVARRTRDSLVHCCNVLSSRADRTTFVSTTGSGPAPGEIEVGRGIDDNIVELDWESFFPKQVYFGGMAS</sequence>
<dbReference type="GO" id="GO:0000978">
    <property type="term" value="F:RNA polymerase II cis-regulatory region sequence-specific DNA binding"/>
    <property type="evidence" value="ECO:0007669"/>
    <property type="project" value="TreeGrafter"/>
</dbReference>
<dbReference type="EMBL" id="JAGMUU010000003">
    <property type="protein sequence ID" value="KAH7157971.1"/>
    <property type="molecule type" value="Genomic_DNA"/>
</dbReference>
<dbReference type="InterPro" id="IPR007219">
    <property type="entry name" value="XnlR_reg_dom"/>
</dbReference>
<evidence type="ECO:0000256" key="2">
    <source>
        <dbReference type="ARBA" id="ARBA00022833"/>
    </source>
</evidence>
<dbReference type="Proteomes" id="UP000717696">
    <property type="component" value="Unassembled WGS sequence"/>
</dbReference>
<gene>
    <name evidence="9" type="ORF">B0J13DRAFT_581923</name>
</gene>
<dbReference type="PANTHER" id="PTHR31944">
    <property type="entry name" value="HEME-RESPONSIVE ZINC FINGER TRANSCRIPTION FACTOR HAP1"/>
    <property type="match status" value="1"/>
</dbReference>
<proteinExistence type="predicted"/>
<dbReference type="OrthoDB" id="4337792at2759"/>
<dbReference type="InterPro" id="IPR051430">
    <property type="entry name" value="Fungal_TF_Env_Response"/>
</dbReference>
<feature type="region of interest" description="Disordered" evidence="7">
    <location>
        <begin position="1"/>
        <end position="24"/>
    </location>
</feature>
<evidence type="ECO:0000256" key="7">
    <source>
        <dbReference type="SAM" id="MobiDB-lite"/>
    </source>
</evidence>
<dbReference type="SMART" id="SM00906">
    <property type="entry name" value="Fungal_trans"/>
    <property type="match status" value="1"/>
</dbReference>
<keyword evidence="10" id="KW-1185">Reference proteome</keyword>